<feature type="domain" description="Reverse transcriptase Ty1/copia-type" evidence="1">
    <location>
        <begin position="13"/>
        <end position="46"/>
    </location>
</feature>
<evidence type="ECO:0000259" key="1">
    <source>
        <dbReference type="Pfam" id="PF07727"/>
    </source>
</evidence>
<keyword evidence="3" id="KW-1185">Reference proteome</keyword>
<organism evidence="2 3">
    <name type="scientific">Mucuna pruriens</name>
    <name type="common">Velvet bean</name>
    <name type="synonym">Dolichos pruriens</name>
    <dbReference type="NCBI Taxonomy" id="157652"/>
    <lineage>
        <taxon>Eukaryota</taxon>
        <taxon>Viridiplantae</taxon>
        <taxon>Streptophyta</taxon>
        <taxon>Embryophyta</taxon>
        <taxon>Tracheophyta</taxon>
        <taxon>Spermatophyta</taxon>
        <taxon>Magnoliopsida</taxon>
        <taxon>eudicotyledons</taxon>
        <taxon>Gunneridae</taxon>
        <taxon>Pentapetalae</taxon>
        <taxon>rosids</taxon>
        <taxon>fabids</taxon>
        <taxon>Fabales</taxon>
        <taxon>Fabaceae</taxon>
        <taxon>Papilionoideae</taxon>
        <taxon>50 kb inversion clade</taxon>
        <taxon>NPAAA clade</taxon>
        <taxon>indigoferoid/millettioid clade</taxon>
        <taxon>Phaseoleae</taxon>
        <taxon>Mucuna</taxon>
    </lineage>
</organism>
<comment type="caution">
    <text evidence="2">The sequence shown here is derived from an EMBL/GenBank/DDBJ whole genome shotgun (WGS) entry which is preliminary data.</text>
</comment>
<dbReference type="OrthoDB" id="119018at2759"/>
<sequence length="185" mass="21856">MARFYKTKPTYYHMRLHQMDVKCAFLNGIINEEVYVKQPPYFESDAFPKHKDFEMSMMGELMFFIRLQIKQAEDEIYIHKTKYVKELLKKFNLKDCKMFACVHDVKIILKNHTSLQSNVDSYILKNMQNMVTPTNNKDAKYDHSYEQQGLGRSIIAPMKLNTLMLVEPADVKPSKVELFVVSKKR</sequence>
<dbReference type="AlphaFoldDB" id="A0A371F4W9"/>
<proteinExistence type="predicted"/>
<feature type="non-terminal residue" evidence="2">
    <location>
        <position position="1"/>
    </location>
</feature>
<dbReference type="InterPro" id="IPR013103">
    <property type="entry name" value="RVT_2"/>
</dbReference>
<protein>
    <recommendedName>
        <fullName evidence="1">Reverse transcriptase Ty1/copia-type domain-containing protein</fullName>
    </recommendedName>
</protein>
<dbReference type="Proteomes" id="UP000257109">
    <property type="component" value="Unassembled WGS sequence"/>
</dbReference>
<accession>A0A371F4W9</accession>
<evidence type="ECO:0000313" key="2">
    <source>
        <dbReference type="EMBL" id="RDX73319.1"/>
    </source>
</evidence>
<dbReference type="Pfam" id="PF07727">
    <property type="entry name" value="RVT_2"/>
    <property type="match status" value="1"/>
</dbReference>
<dbReference type="EMBL" id="QJKJ01010567">
    <property type="protein sequence ID" value="RDX73319.1"/>
    <property type="molecule type" value="Genomic_DNA"/>
</dbReference>
<reference evidence="2" key="1">
    <citation type="submission" date="2018-05" db="EMBL/GenBank/DDBJ databases">
        <title>Draft genome of Mucuna pruriens seed.</title>
        <authorList>
            <person name="Nnadi N.E."/>
            <person name="Vos R."/>
            <person name="Hasami M.H."/>
            <person name="Devisetty U.K."/>
            <person name="Aguiy J.C."/>
        </authorList>
    </citation>
    <scope>NUCLEOTIDE SEQUENCE [LARGE SCALE GENOMIC DNA]</scope>
    <source>
        <strain evidence="2">JCA_2017</strain>
    </source>
</reference>
<gene>
    <name evidence="2" type="ORF">CR513_47093</name>
</gene>
<evidence type="ECO:0000313" key="3">
    <source>
        <dbReference type="Proteomes" id="UP000257109"/>
    </source>
</evidence>
<name>A0A371F4W9_MUCPR</name>